<dbReference type="AlphaFoldDB" id="A0A8H3W6S6"/>
<dbReference type="EMBL" id="WOWK01000069">
    <property type="protein sequence ID" value="KAF0321589.1"/>
    <property type="molecule type" value="Genomic_DNA"/>
</dbReference>
<proteinExistence type="predicted"/>
<organism evidence="2 3">
    <name type="scientific">Colletotrichum asianum</name>
    <dbReference type="NCBI Taxonomy" id="702518"/>
    <lineage>
        <taxon>Eukaryota</taxon>
        <taxon>Fungi</taxon>
        <taxon>Dikarya</taxon>
        <taxon>Ascomycota</taxon>
        <taxon>Pezizomycotina</taxon>
        <taxon>Sordariomycetes</taxon>
        <taxon>Hypocreomycetidae</taxon>
        <taxon>Glomerellales</taxon>
        <taxon>Glomerellaceae</taxon>
        <taxon>Colletotrichum</taxon>
        <taxon>Colletotrichum gloeosporioides species complex</taxon>
    </lineage>
</organism>
<evidence type="ECO:0000313" key="3">
    <source>
        <dbReference type="Proteomes" id="UP000434172"/>
    </source>
</evidence>
<comment type="caution">
    <text evidence="2">The sequence shown here is derived from an EMBL/GenBank/DDBJ whole genome shotgun (WGS) entry which is preliminary data.</text>
</comment>
<protein>
    <submittedName>
        <fullName evidence="2">Uncharacterized protein</fullName>
    </submittedName>
</protein>
<dbReference type="Proteomes" id="UP000434172">
    <property type="component" value="Unassembled WGS sequence"/>
</dbReference>
<feature type="region of interest" description="Disordered" evidence="1">
    <location>
        <begin position="28"/>
        <end position="78"/>
    </location>
</feature>
<feature type="compositionally biased region" description="Polar residues" evidence="1">
    <location>
        <begin position="65"/>
        <end position="77"/>
    </location>
</feature>
<name>A0A8H3W6S6_9PEZI</name>
<gene>
    <name evidence="2" type="ORF">GQ607_011102</name>
</gene>
<accession>A0A8H3W6S6</accession>
<reference evidence="2 3" key="1">
    <citation type="submission" date="2019-12" db="EMBL/GenBank/DDBJ databases">
        <title>A genome sequence resource for the geographically widespread anthracnose pathogen Colletotrichum asianum.</title>
        <authorList>
            <person name="Meng Y."/>
        </authorList>
    </citation>
    <scope>NUCLEOTIDE SEQUENCE [LARGE SCALE GENOMIC DNA]</scope>
    <source>
        <strain evidence="2 3">ICMP 18580</strain>
    </source>
</reference>
<evidence type="ECO:0000313" key="2">
    <source>
        <dbReference type="EMBL" id="KAF0321589.1"/>
    </source>
</evidence>
<sequence length="102" mass="11333">MGPSTARRGTVAPSRSLGMTFWHLHTRSRSDERHKISSTIRSQHRAGRVSMKLLGPHTPHAPRRQSGTRVPSCSSQGRACVRSSKKSLWVRAHGCPRTPDAR</sequence>
<keyword evidence="3" id="KW-1185">Reference proteome</keyword>
<evidence type="ECO:0000256" key="1">
    <source>
        <dbReference type="SAM" id="MobiDB-lite"/>
    </source>
</evidence>